<comment type="similarity">
    <text evidence="2 9">Belongs to the nucleoporin Nup85 family.</text>
</comment>
<keyword evidence="6 9" id="KW-0811">Translocation</keyword>
<dbReference type="HOGENOM" id="CLU_023369_0_0_1"/>
<reference evidence="10 11" key="1">
    <citation type="submission" date="2014-04" db="EMBL/GenBank/DDBJ databases">
        <title>Evolutionary Origins and Diversification of the Mycorrhizal Mutualists.</title>
        <authorList>
            <consortium name="DOE Joint Genome Institute"/>
            <consortium name="Mycorrhizal Genomics Consortium"/>
            <person name="Kohler A."/>
            <person name="Kuo A."/>
            <person name="Nagy L.G."/>
            <person name="Floudas D."/>
            <person name="Copeland A."/>
            <person name="Barry K.W."/>
            <person name="Cichocki N."/>
            <person name="Veneault-Fourrey C."/>
            <person name="LaButti K."/>
            <person name="Lindquist E.A."/>
            <person name="Lipzen A."/>
            <person name="Lundell T."/>
            <person name="Morin E."/>
            <person name="Murat C."/>
            <person name="Riley R."/>
            <person name="Ohm R."/>
            <person name="Sun H."/>
            <person name="Tunlid A."/>
            <person name="Henrissat B."/>
            <person name="Grigoriev I.V."/>
            <person name="Hibbett D.S."/>
            <person name="Martin F."/>
        </authorList>
    </citation>
    <scope>NUCLEOTIDE SEQUENCE [LARGE SCALE GENOMIC DNA]</scope>
    <source>
        <strain evidence="10 11">Koide BX008</strain>
    </source>
</reference>
<dbReference type="PANTHER" id="PTHR13373">
    <property type="entry name" value="FROUNT PROTEIN-RELATED"/>
    <property type="match status" value="1"/>
</dbReference>
<sequence>MTGKSHLNLVPPLVDPGQSETLAQVGQAVCASFSPHDNSLAVYMTKEPGQIGHPRNARREEQPVYFTSFHAPPTHERRLFITDTSIIFAALQNVLKTGREREAEWIQSEQTLNIIRKLAIDYVNFIRECWVHASQTAPRSDLQYSGDHYRRLYTCFSLFVVLYLPESGYENAPVGDDLMEWVNTHFIEPSTEEGVHLSALERPWEDGTFWPYLTRTVLRGLSKASLFFLDALNQHPSEDLQQLAATLGRLVGSQPRLQNFDTEKDFVLASKRWNNQVKALRIEMDRVPENSRFDGFDNWWDRLSDIVGILEGRPEVNQRVCEELGADWKEVCATWGVFVDVRLGRQGLPDVVSQALDEMPADPTNPEDMFHAALFSGKPEQALQYAAEIDPWLAAHLVDFLEALSLLSKSNDYSDSSARDQHILAYAEYLHSDPGLWRMTVNYMYSCGEVGKAMADQILLRVPLKLHEQNDTDLDQRIRAGDIVGVLKDVNETCFQHQRETVRRTICRIAAQTLVQDKHYGLAVSYCISAEDWSGLGRIVNQVLEEYVTSGPESFAKHTSTIASTVQQLQAQESHLHGVLAHRLLFAVRYAQFHELRKQGHDHEAALELISMFYDDLAPKQWWAVLLSDGIEFFQNDRALLFSGTAVNEFLRKVEEVASRTSHGDLDYIGILMRTLKGGEKEAISRLKLVRIALAKYYARCTVAGIV</sequence>
<organism evidence="10 11">
    <name type="scientific">Amanita muscaria (strain Koide BX008)</name>
    <dbReference type="NCBI Taxonomy" id="946122"/>
    <lineage>
        <taxon>Eukaryota</taxon>
        <taxon>Fungi</taxon>
        <taxon>Dikarya</taxon>
        <taxon>Basidiomycota</taxon>
        <taxon>Agaricomycotina</taxon>
        <taxon>Agaricomycetes</taxon>
        <taxon>Agaricomycetidae</taxon>
        <taxon>Agaricales</taxon>
        <taxon>Pluteineae</taxon>
        <taxon>Amanitaceae</taxon>
        <taxon>Amanita</taxon>
    </lineage>
</organism>
<dbReference type="Pfam" id="PF07575">
    <property type="entry name" value="Nucleopor_Nup85"/>
    <property type="match status" value="1"/>
</dbReference>
<keyword evidence="9" id="KW-0472">Membrane</keyword>
<dbReference type="PANTHER" id="PTHR13373:SF21">
    <property type="entry name" value="NUCLEAR PORE COMPLEX PROTEIN NUP85"/>
    <property type="match status" value="1"/>
</dbReference>
<evidence type="ECO:0000256" key="5">
    <source>
        <dbReference type="ARBA" id="ARBA00022927"/>
    </source>
</evidence>
<dbReference type="OrthoDB" id="17644at2759"/>
<comment type="function">
    <text evidence="9">Functions as a component of the nuclear pore complex (NPC).</text>
</comment>
<accession>A0A0C2X8F2</accession>
<evidence type="ECO:0000313" key="10">
    <source>
        <dbReference type="EMBL" id="KIL65576.1"/>
    </source>
</evidence>
<dbReference type="GO" id="GO:0017056">
    <property type="term" value="F:structural constituent of nuclear pore"/>
    <property type="evidence" value="ECO:0007669"/>
    <property type="project" value="TreeGrafter"/>
</dbReference>
<proteinExistence type="inferred from homology"/>
<keyword evidence="3 9" id="KW-0813">Transport</keyword>
<evidence type="ECO:0000256" key="9">
    <source>
        <dbReference type="RuleBase" id="RU365073"/>
    </source>
</evidence>
<dbReference type="GO" id="GO:0045893">
    <property type="term" value="P:positive regulation of DNA-templated transcription"/>
    <property type="evidence" value="ECO:0007669"/>
    <property type="project" value="TreeGrafter"/>
</dbReference>
<dbReference type="GO" id="GO:0006606">
    <property type="term" value="P:protein import into nucleus"/>
    <property type="evidence" value="ECO:0007669"/>
    <property type="project" value="TreeGrafter"/>
</dbReference>
<dbReference type="GO" id="GO:0031965">
    <property type="term" value="C:nuclear membrane"/>
    <property type="evidence" value="ECO:0007669"/>
    <property type="project" value="UniProtKB-UniRule"/>
</dbReference>
<evidence type="ECO:0000256" key="8">
    <source>
        <dbReference type="ARBA" id="ARBA00023242"/>
    </source>
</evidence>
<name>A0A0C2X8F2_AMAMK</name>
<dbReference type="InParanoid" id="A0A0C2X8F2"/>
<dbReference type="Proteomes" id="UP000054549">
    <property type="component" value="Unassembled WGS sequence"/>
</dbReference>
<keyword evidence="8 9" id="KW-0539">Nucleus</keyword>
<keyword evidence="7 9" id="KW-0906">Nuclear pore complex</keyword>
<dbReference type="InterPro" id="IPR011502">
    <property type="entry name" value="Nucleoporin_Nup85"/>
</dbReference>
<protein>
    <recommendedName>
        <fullName evidence="9">Nuclear pore complex protein Nup85</fullName>
    </recommendedName>
</protein>
<keyword evidence="11" id="KW-1185">Reference proteome</keyword>
<evidence type="ECO:0000256" key="1">
    <source>
        <dbReference type="ARBA" id="ARBA00004567"/>
    </source>
</evidence>
<evidence type="ECO:0000256" key="3">
    <source>
        <dbReference type="ARBA" id="ARBA00022448"/>
    </source>
</evidence>
<evidence type="ECO:0000256" key="6">
    <source>
        <dbReference type="ARBA" id="ARBA00023010"/>
    </source>
</evidence>
<evidence type="ECO:0000313" key="11">
    <source>
        <dbReference type="Proteomes" id="UP000054549"/>
    </source>
</evidence>
<evidence type="ECO:0000256" key="7">
    <source>
        <dbReference type="ARBA" id="ARBA00023132"/>
    </source>
</evidence>
<evidence type="ECO:0000256" key="2">
    <source>
        <dbReference type="ARBA" id="ARBA00005573"/>
    </source>
</evidence>
<dbReference type="FunCoup" id="A0A0C2X8F2">
    <property type="interactions" value="88"/>
</dbReference>
<comment type="subunit">
    <text evidence="9">Component of the nuclear pore complex (NPC).</text>
</comment>
<gene>
    <name evidence="10" type="ORF">M378DRAFT_192348</name>
</gene>
<dbReference type="GO" id="GO:0006406">
    <property type="term" value="P:mRNA export from nucleus"/>
    <property type="evidence" value="ECO:0007669"/>
    <property type="project" value="TreeGrafter"/>
</dbReference>
<evidence type="ECO:0000256" key="4">
    <source>
        <dbReference type="ARBA" id="ARBA00022816"/>
    </source>
</evidence>
<keyword evidence="5 9" id="KW-0653">Protein transport</keyword>
<dbReference type="AlphaFoldDB" id="A0A0C2X8F2"/>
<comment type="subcellular location">
    <subcellularLocation>
        <location evidence="1 9">Nucleus</location>
        <location evidence="1 9">Nuclear pore complex</location>
    </subcellularLocation>
</comment>
<keyword evidence="4 9" id="KW-0509">mRNA transport</keyword>
<dbReference type="GO" id="GO:0031080">
    <property type="term" value="C:nuclear pore outer ring"/>
    <property type="evidence" value="ECO:0007669"/>
    <property type="project" value="TreeGrafter"/>
</dbReference>
<dbReference type="EMBL" id="KN818241">
    <property type="protein sequence ID" value="KIL65576.1"/>
    <property type="molecule type" value="Genomic_DNA"/>
</dbReference>
<dbReference type="STRING" id="946122.A0A0C2X8F2"/>